<dbReference type="InterPro" id="IPR036397">
    <property type="entry name" value="RNaseH_sf"/>
</dbReference>
<feature type="compositionally biased region" description="Basic residues" evidence="1">
    <location>
        <begin position="171"/>
        <end position="181"/>
    </location>
</feature>
<dbReference type="GO" id="GO:0003676">
    <property type="term" value="F:nucleic acid binding"/>
    <property type="evidence" value="ECO:0007669"/>
    <property type="project" value="InterPro"/>
</dbReference>
<dbReference type="GO" id="GO:0015074">
    <property type="term" value="P:DNA integration"/>
    <property type="evidence" value="ECO:0007669"/>
    <property type="project" value="InterPro"/>
</dbReference>
<evidence type="ECO:0000256" key="1">
    <source>
        <dbReference type="SAM" id="MobiDB-lite"/>
    </source>
</evidence>
<dbReference type="Pfam" id="PF24626">
    <property type="entry name" value="SH3_Tf2-1"/>
    <property type="match status" value="1"/>
</dbReference>
<dbReference type="Proteomes" id="UP001165121">
    <property type="component" value="Unassembled WGS sequence"/>
</dbReference>
<feature type="domain" description="Integrase catalytic" evidence="2">
    <location>
        <begin position="1"/>
        <end position="150"/>
    </location>
</feature>
<name>A0A9W6YB54_9STRA</name>
<dbReference type="InterPro" id="IPR001584">
    <property type="entry name" value="Integrase_cat-core"/>
</dbReference>
<dbReference type="InterPro" id="IPR012337">
    <property type="entry name" value="RNaseH-like_sf"/>
</dbReference>
<reference evidence="3" key="1">
    <citation type="submission" date="2023-04" db="EMBL/GenBank/DDBJ databases">
        <title>Phytophthora fragariaefolia NBRC 109709.</title>
        <authorList>
            <person name="Ichikawa N."/>
            <person name="Sato H."/>
            <person name="Tonouchi N."/>
        </authorList>
    </citation>
    <scope>NUCLEOTIDE SEQUENCE</scope>
    <source>
        <strain evidence="3">NBRC 109709</strain>
    </source>
</reference>
<dbReference type="PANTHER" id="PTHR37984:SF5">
    <property type="entry name" value="PROTEIN NYNRIN-LIKE"/>
    <property type="match status" value="1"/>
</dbReference>
<keyword evidence="4" id="KW-1185">Reference proteome</keyword>
<dbReference type="PROSITE" id="PS50994">
    <property type="entry name" value="INTEGRASE"/>
    <property type="match status" value="1"/>
</dbReference>
<dbReference type="OrthoDB" id="120688at2759"/>
<evidence type="ECO:0000259" key="2">
    <source>
        <dbReference type="PROSITE" id="PS50994"/>
    </source>
</evidence>
<accession>A0A9W6YB54</accession>
<dbReference type="EMBL" id="BSXT01004554">
    <property type="protein sequence ID" value="GMF58201.1"/>
    <property type="molecule type" value="Genomic_DNA"/>
</dbReference>
<comment type="caution">
    <text evidence="3">The sequence shown here is derived from an EMBL/GenBank/DDBJ whole genome shotgun (WGS) entry which is preliminary data.</text>
</comment>
<dbReference type="InterPro" id="IPR056924">
    <property type="entry name" value="SH3_Tf2-1"/>
</dbReference>
<protein>
    <submittedName>
        <fullName evidence="3">Unnamed protein product</fullName>
    </submittedName>
</protein>
<dbReference type="SUPFAM" id="SSF53098">
    <property type="entry name" value="Ribonuclease H-like"/>
    <property type="match status" value="1"/>
</dbReference>
<dbReference type="AlphaFoldDB" id="A0A9W6YB54"/>
<dbReference type="PANTHER" id="PTHR37984">
    <property type="entry name" value="PROTEIN CBG26694"/>
    <property type="match status" value="1"/>
</dbReference>
<feature type="region of interest" description="Disordered" evidence="1">
    <location>
        <begin position="311"/>
        <end position="350"/>
    </location>
</feature>
<evidence type="ECO:0000313" key="3">
    <source>
        <dbReference type="EMBL" id="GMF58201.1"/>
    </source>
</evidence>
<dbReference type="Pfam" id="PF00665">
    <property type="entry name" value="rve"/>
    <property type="match status" value="1"/>
</dbReference>
<dbReference type="Gene3D" id="3.30.420.10">
    <property type="entry name" value="Ribonuclease H-like superfamily/Ribonuclease H"/>
    <property type="match status" value="1"/>
</dbReference>
<proteinExistence type="predicted"/>
<dbReference type="InterPro" id="IPR050951">
    <property type="entry name" value="Retrovirus_Pol_polyprotein"/>
</dbReference>
<sequence>MDFVFGLPPDNKRRTGIVVVVDRFSKMVHLALVPAEVTAKQTARLFVDMVFRHHGMPIDIVSDRDQHFTAHFWHEVFTLRGTQLFMSTADHPQTDGQTERVNRVLVDALKSYAHSFHHWSDCLPMAEFAINNSVHISTGHTPFYVSAMSHPGVPSVLGASDQREHRVYARRRHSKHQRTTHTHAGPVVNKDAGLDSEFSSKAMDFVQRRQAVIRFMQDAIAASVDRQKLNADNNGRGNSNEFKVGSLVLLATQNLAKHAVSDFGASKLAPRFIGPFTVLAKHGNAYTLDIPSSMRLHPTFYVGRLKPYAQHESPSLGDATPTPDPRRIPAASTPTARRTGGNSLDRPANC</sequence>
<gene>
    <name evidence="3" type="ORF">Pfra01_002498200</name>
</gene>
<evidence type="ECO:0000313" key="4">
    <source>
        <dbReference type="Proteomes" id="UP001165121"/>
    </source>
</evidence>
<feature type="region of interest" description="Disordered" evidence="1">
    <location>
        <begin position="171"/>
        <end position="191"/>
    </location>
</feature>
<feature type="compositionally biased region" description="Polar residues" evidence="1">
    <location>
        <begin position="332"/>
        <end position="342"/>
    </location>
</feature>
<organism evidence="3 4">
    <name type="scientific">Phytophthora fragariaefolia</name>
    <dbReference type="NCBI Taxonomy" id="1490495"/>
    <lineage>
        <taxon>Eukaryota</taxon>
        <taxon>Sar</taxon>
        <taxon>Stramenopiles</taxon>
        <taxon>Oomycota</taxon>
        <taxon>Peronosporomycetes</taxon>
        <taxon>Peronosporales</taxon>
        <taxon>Peronosporaceae</taxon>
        <taxon>Phytophthora</taxon>
    </lineage>
</organism>